<dbReference type="GO" id="GO:0030976">
    <property type="term" value="F:thiamine pyrophosphate binding"/>
    <property type="evidence" value="ECO:0007669"/>
    <property type="project" value="TreeGrafter"/>
</dbReference>
<comment type="subcellular location">
    <subcellularLocation>
        <location evidence="1">Periplasm</location>
    </subcellularLocation>
</comment>
<dbReference type="NCBIfam" id="TIGR01409">
    <property type="entry name" value="TAT_signal_seq"/>
    <property type="match status" value="1"/>
</dbReference>
<keyword evidence="3" id="KW-0813">Transport</keyword>
<sequence length="368" mass="39647">MTDQKMMRETLVDGAKAFKAGKLDRRSFLVMCGMAGVASSAVMVGDAHAAADQVVLWNWGGDAERCHGEAIGKPFTDKTGIALRIDTSGPLQGKLRSMVDSGNITSDVADADAFDAIALGATGHLEPIDYSVVDKSKVLEGFAWEHGVTVVFYGYAFMYDTEVYGDTPPTNWADFFDTAKFPGKRSLYKWANGAIEGALLADGVAKEALYPLDLDRALTKIKSIRDDTIYWGSASEAHSMIVNGEVSMAMVWQNRARSIEQDTDGRFKLVMNEAIAMPGAYIVPKGNPAGADAMKFIAQAQAVESQLAILSCLGMTPSNPDAFSQIPADAMPYAITSEQNIGKVIFNDPEWWAEHGGDAVNAYLEAIS</sequence>
<keyword evidence="8" id="KW-1185">Reference proteome</keyword>
<dbReference type="AlphaFoldDB" id="A0A4P8EFI6"/>
<protein>
    <submittedName>
        <fullName evidence="7">Extracellular solute-binding protein</fullName>
    </submittedName>
</protein>
<gene>
    <name evidence="7" type="ORF">EOK75_06655</name>
</gene>
<dbReference type="SUPFAM" id="SSF53850">
    <property type="entry name" value="Periplasmic binding protein-like II"/>
    <property type="match status" value="1"/>
</dbReference>
<evidence type="ECO:0000313" key="8">
    <source>
        <dbReference type="Proteomes" id="UP000298631"/>
    </source>
</evidence>
<accession>A0A4P8EFI6</accession>
<dbReference type="InterPro" id="IPR019546">
    <property type="entry name" value="TAT_signal_bac_arc"/>
</dbReference>
<evidence type="ECO:0000256" key="4">
    <source>
        <dbReference type="ARBA" id="ARBA00022729"/>
    </source>
</evidence>
<organism evidence="7 8">
    <name type="scientific">Pseudorhodobacter turbinis</name>
    <dbReference type="NCBI Taxonomy" id="2500533"/>
    <lineage>
        <taxon>Bacteria</taxon>
        <taxon>Pseudomonadati</taxon>
        <taxon>Pseudomonadota</taxon>
        <taxon>Alphaproteobacteria</taxon>
        <taxon>Rhodobacterales</taxon>
        <taxon>Paracoccaceae</taxon>
        <taxon>Pseudorhodobacter</taxon>
    </lineage>
</organism>
<dbReference type="GO" id="GO:0030288">
    <property type="term" value="C:outer membrane-bounded periplasmic space"/>
    <property type="evidence" value="ECO:0007669"/>
    <property type="project" value="TreeGrafter"/>
</dbReference>
<evidence type="ECO:0000256" key="6">
    <source>
        <dbReference type="SAM" id="Phobius"/>
    </source>
</evidence>
<dbReference type="GO" id="GO:0015888">
    <property type="term" value="P:thiamine transport"/>
    <property type="evidence" value="ECO:0007669"/>
    <property type="project" value="TreeGrafter"/>
</dbReference>
<keyword evidence="6" id="KW-0472">Membrane</keyword>
<proteinExistence type="inferred from homology"/>
<dbReference type="PANTHER" id="PTHR30006:SF3">
    <property type="entry name" value="THIAMINE-BINDING PERIPLASMIC PROTEIN"/>
    <property type="match status" value="1"/>
</dbReference>
<feature type="transmembrane region" description="Helical" evidence="6">
    <location>
        <begin position="28"/>
        <end position="45"/>
    </location>
</feature>
<dbReference type="EMBL" id="CP039964">
    <property type="protein sequence ID" value="QCO55462.1"/>
    <property type="molecule type" value="Genomic_DNA"/>
</dbReference>
<evidence type="ECO:0000256" key="1">
    <source>
        <dbReference type="ARBA" id="ARBA00004418"/>
    </source>
</evidence>
<dbReference type="Proteomes" id="UP000298631">
    <property type="component" value="Chromosome"/>
</dbReference>
<keyword evidence="5" id="KW-0574">Periplasm</keyword>
<dbReference type="InterPro" id="IPR006059">
    <property type="entry name" value="SBP"/>
</dbReference>
<name>A0A4P8EFI6_9RHOB</name>
<evidence type="ECO:0000313" key="7">
    <source>
        <dbReference type="EMBL" id="QCO55462.1"/>
    </source>
</evidence>
<evidence type="ECO:0000256" key="5">
    <source>
        <dbReference type="ARBA" id="ARBA00022764"/>
    </source>
</evidence>
<keyword evidence="4" id="KW-0732">Signal</keyword>
<dbReference type="Gene3D" id="3.40.190.10">
    <property type="entry name" value="Periplasmic binding protein-like II"/>
    <property type="match status" value="2"/>
</dbReference>
<reference evidence="7 8" key="1">
    <citation type="submission" date="2019-05" db="EMBL/GenBank/DDBJ databases">
        <title>Pseudorhodobacter turbinis sp. nov., isolated from the gut of the Korean turban shell.</title>
        <authorList>
            <person name="Jeong Y.-S."/>
            <person name="Kang W.-R."/>
            <person name="Bae J.-W."/>
        </authorList>
    </citation>
    <scope>NUCLEOTIDE SEQUENCE [LARGE SCALE GENOMIC DNA]</scope>
    <source>
        <strain evidence="7 8">S12M18</strain>
    </source>
</reference>
<dbReference type="RefSeq" id="WP_137193134.1">
    <property type="nucleotide sequence ID" value="NZ_CP039964.1"/>
</dbReference>
<dbReference type="OrthoDB" id="9815444at2"/>
<dbReference type="GO" id="GO:0030975">
    <property type="term" value="F:thiamine binding"/>
    <property type="evidence" value="ECO:0007669"/>
    <property type="project" value="TreeGrafter"/>
</dbReference>
<dbReference type="Pfam" id="PF13416">
    <property type="entry name" value="SBP_bac_8"/>
    <property type="match status" value="1"/>
</dbReference>
<dbReference type="InterPro" id="IPR006311">
    <property type="entry name" value="TAT_signal"/>
</dbReference>
<dbReference type="KEGG" id="pseb:EOK75_06655"/>
<dbReference type="PROSITE" id="PS51318">
    <property type="entry name" value="TAT"/>
    <property type="match status" value="1"/>
</dbReference>
<keyword evidence="6" id="KW-1133">Transmembrane helix</keyword>
<evidence type="ECO:0000256" key="2">
    <source>
        <dbReference type="ARBA" id="ARBA00008520"/>
    </source>
</evidence>
<dbReference type="PANTHER" id="PTHR30006">
    <property type="entry name" value="THIAMINE-BINDING PERIPLASMIC PROTEIN-RELATED"/>
    <property type="match status" value="1"/>
</dbReference>
<comment type="similarity">
    <text evidence="2">Belongs to the bacterial solute-binding protein 1 family.</text>
</comment>
<evidence type="ECO:0000256" key="3">
    <source>
        <dbReference type="ARBA" id="ARBA00022448"/>
    </source>
</evidence>
<keyword evidence="6" id="KW-0812">Transmembrane</keyword>